<name>A0ABQ4Z6S4_9ASTR</name>
<proteinExistence type="predicted"/>
<keyword evidence="3" id="KW-1185">Reference proteome</keyword>
<feature type="compositionally biased region" description="Basic and acidic residues" evidence="1">
    <location>
        <begin position="102"/>
        <end position="114"/>
    </location>
</feature>
<dbReference type="Proteomes" id="UP001151760">
    <property type="component" value="Unassembled WGS sequence"/>
</dbReference>
<gene>
    <name evidence="2" type="ORF">Tco_0751472</name>
</gene>
<feature type="region of interest" description="Disordered" evidence="1">
    <location>
        <begin position="11"/>
        <end position="157"/>
    </location>
</feature>
<dbReference type="EMBL" id="BQNB010011012">
    <property type="protein sequence ID" value="GJS84931.1"/>
    <property type="molecule type" value="Genomic_DNA"/>
</dbReference>
<feature type="compositionally biased region" description="Basic and acidic residues" evidence="1">
    <location>
        <begin position="62"/>
        <end position="88"/>
    </location>
</feature>
<reference evidence="2" key="1">
    <citation type="journal article" date="2022" name="Int. J. Mol. Sci.">
        <title>Draft Genome of Tanacetum Coccineum: Genomic Comparison of Closely Related Tanacetum-Family Plants.</title>
        <authorList>
            <person name="Yamashiro T."/>
            <person name="Shiraishi A."/>
            <person name="Nakayama K."/>
            <person name="Satake H."/>
        </authorList>
    </citation>
    <scope>NUCLEOTIDE SEQUENCE</scope>
</reference>
<evidence type="ECO:0000256" key="1">
    <source>
        <dbReference type="SAM" id="MobiDB-lite"/>
    </source>
</evidence>
<reference evidence="2" key="2">
    <citation type="submission" date="2022-01" db="EMBL/GenBank/DDBJ databases">
        <authorList>
            <person name="Yamashiro T."/>
            <person name="Shiraishi A."/>
            <person name="Satake H."/>
            <person name="Nakayama K."/>
        </authorList>
    </citation>
    <scope>NUCLEOTIDE SEQUENCE</scope>
</reference>
<comment type="caution">
    <text evidence="2">The sequence shown here is derived from an EMBL/GenBank/DDBJ whole genome shotgun (WGS) entry which is preliminary data.</text>
</comment>
<protein>
    <submittedName>
        <fullName evidence="2">Uncharacterized protein</fullName>
    </submittedName>
</protein>
<feature type="compositionally biased region" description="Basic and acidic residues" evidence="1">
    <location>
        <begin position="18"/>
        <end position="29"/>
    </location>
</feature>
<evidence type="ECO:0000313" key="3">
    <source>
        <dbReference type="Proteomes" id="UP001151760"/>
    </source>
</evidence>
<organism evidence="2 3">
    <name type="scientific">Tanacetum coccineum</name>
    <dbReference type="NCBI Taxonomy" id="301880"/>
    <lineage>
        <taxon>Eukaryota</taxon>
        <taxon>Viridiplantae</taxon>
        <taxon>Streptophyta</taxon>
        <taxon>Embryophyta</taxon>
        <taxon>Tracheophyta</taxon>
        <taxon>Spermatophyta</taxon>
        <taxon>Magnoliopsida</taxon>
        <taxon>eudicotyledons</taxon>
        <taxon>Gunneridae</taxon>
        <taxon>Pentapetalae</taxon>
        <taxon>asterids</taxon>
        <taxon>campanulids</taxon>
        <taxon>Asterales</taxon>
        <taxon>Asteraceae</taxon>
        <taxon>Asteroideae</taxon>
        <taxon>Anthemideae</taxon>
        <taxon>Anthemidinae</taxon>
        <taxon>Tanacetum</taxon>
    </lineage>
</organism>
<accession>A0ABQ4Z6S4</accession>
<evidence type="ECO:0000313" key="2">
    <source>
        <dbReference type="EMBL" id="GJS84931.1"/>
    </source>
</evidence>
<sequence length="157" mass="17063">MSTYPAAVVVSGVPGDGSRVHTHDHHGSEAPDELPDLILSSEPKPLGKHRLPPPPSILSPGELERISKKRTKNEAKTTKPDTEWKSVEKTQSIMPDVPGYESRVHTHDHDRSEAPDGSPDSIISSEPKPLGKHRPPPPPSILSPGESSYPHKQIDPL</sequence>